<keyword evidence="4" id="KW-1185">Reference proteome</keyword>
<evidence type="ECO:0000313" key="4">
    <source>
        <dbReference type="Proteomes" id="UP000008854"/>
    </source>
</evidence>
<protein>
    <submittedName>
        <fullName evidence="5">Protein kinase domain-containing protein</fullName>
    </submittedName>
</protein>
<dbReference type="STRING" id="6183.A0A5K4F9Y0"/>
<evidence type="ECO:0000259" key="3">
    <source>
        <dbReference type="PROSITE" id="PS50106"/>
    </source>
</evidence>
<feature type="domain" description="PDZ" evidence="3">
    <location>
        <begin position="518"/>
        <end position="601"/>
    </location>
</feature>
<feature type="region of interest" description="Disordered" evidence="2">
    <location>
        <begin position="1"/>
        <end position="46"/>
    </location>
</feature>
<feature type="compositionally biased region" description="Basic and acidic residues" evidence="2">
    <location>
        <begin position="504"/>
        <end position="515"/>
    </location>
</feature>
<evidence type="ECO:0000256" key="1">
    <source>
        <dbReference type="ARBA" id="ARBA00022737"/>
    </source>
</evidence>
<name>A0A5K4F9Y0_SCHMA</name>
<dbReference type="AlphaFoldDB" id="A0A5K4F9Y0"/>
<sequence>MNSPSILKTARRSRGYRSLSNEISNETDTELSTIHDTNNNNRNTRRTSTTLSSMHFATNLVYNLLSPKYSPVFRSSRFKQKSILKEPNKRSNRISNLHSSISSETSSLESLDSLSSTDLLPSVEMKKHSKKLIKQNDEKDRILEERRNNSYQLTKCNLSGNNNNNENNDINSQQSLNMYEGRQIDDRLSGKRTDRSSNSIGVNNKNHENPGAFNKIILNLPINRIKKDHLCTTQSAPCSPIFVKKEHTTPAQLLHTVFNSERITSPYLKKKPIFHLNPVKETTIPSSNSLLISNVKNHLNGNLLIKQNKSYYQKTYNNNKDSNNLNNLPLSQLELNIQQFKSINKQLDVDNLDDKSADYVNNNNNNNNKGKVPLDNDHFLNRKNEPDNLIKRDPKHYLNEVHCESAKRIETPPPSYSDLTILNESNQNHLIRIGNNNDGLDSNYSLLSKIDEQLNINQNSKYAYESLEKSRKFTKQTNHNITNNCTNTTSTTIPSALHPSDLSAQRRDSTNQDDSYRKVVLQRHDTTERFGMRLERTKGIRQVTYIAMILPKSPAQLAGLKVGDRLIRVNELETDQMLLDELLNYIRKSIGPLYLYYQTRPFTSYLLTTVIRKQNGKIGIKLKSCKNELRIDVVLPNSPASRVGLRSGQQVVSLNGQCVHGWDQLTAMHWFRHYPDSVDLTITVLDELDKAENTIKSRTAPVCDSSIKKDSIRENYQNGANDKAFDDFSSIDLPSKSKKIAVTQFNEKNLNSNVPCENLLDSSSVTPTSFISNEQESHCGRENVLNPLFLFTKNEKNNTTVPVNTCQSAYLCTLDSCPLKREDRKFYIPNPAVPSNDNANNYREMRQINSQDYDLFYSTDHDKIESTHLQFTEPVIHQYNLDNDNNNNCQCSSTIPNQDKLINRQNLNDYQFNKNSTDVVEADNEKMESLNLQSNDNLFLSDPILSNDCLYKSDCV</sequence>
<dbReference type="WBParaSite" id="Smp_333070.1">
    <property type="protein sequence ID" value="Smp_333070.1"/>
    <property type="gene ID" value="Smp_333070"/>
</dbReference>
<dbReference type="Gene3D" id="2.30.42.10">
    <property type="match status" value="2"/>
</dbReference>
<feature type="compositionally biased region" description="Polar residues" evidence="2">
    <location>
        <begin position="18"/>
        <end position="36"/>
    </location>
</feature>
<dbReference type="PANTHER" id="PTHR14191:SF3">
    <property type="entry name" value="NA(+)_H(+) EXCHANGE REGULATORY COFACTOR-LIKE PROTEIN NRFL-1"/>
    <property type="match status" value="1"/>
</dbReference>
<reference evidence="4" key="1">
    <citation type="journal article" date="2012" name="PLoS Negl. Trop. Dis.">
        <title>A systematically improved high quality genome and transcriptome of the human blood fluke Schistosoma mansoni.</title>
        <authorList>
            <person name="Protasio A.V."/>
            <person name="Tsai I.J."/>
            <person name="Babbage A."/>
            <person name="Nichol S."/>
            <person name="Hunt M."/>
            <person name="Aslett M.A."/>
            <person name="De Silva N."/>
            <person name="Velarde G.S."/>
            <person name="Anderson T.J."/>
            <person name="Clark R.C."/>
            <person name="Davidson C."/>
            <person name="Dillon G.P."/>
            <person name="Holroyd N.E."/>
            <person name="LoVerde P.T."/>
            <person name="Lloyd C."/>
            <person name="McQuillan J."/>
            <person name="Oliveira G."/>
            <person name="Otto T.D."/>
            <person name="Parker-Manuel S.J."/>
            <person name="Quail M.A."/>
            <person name="Wilson R.A."/>
            <person name="Zerlotini A."/>
            <person name="Dunne D.W."/>
            <person name="Berriman M."/>
        </authorList>
    </citation>
    <scope>NUCLEOTIDE SEQUENCE [LARGE SCALE GENOMIC DNA]</scope>
    <source>
        <strain evidence="4">Puerto Rican</strain>
    </source>
</reference>
<organism evidence="4 5">
    <name type="scientific">Schistosoma mansoni</name>
    <name type="common">Blood fluke</name>
    <dbReference type="NCBI Taxonomy" id="6183"/>
    <lineage>
        <taxon>Eukaryota</taxon>
        <taxon>Metazoa</taxon>
        <taxon>Spiralia</taxon>
        <taxon>Lophotrochozoa</taxon>
        <taxon>Platyhelminthes</taxon>
        <taxon>Trematoda</taxon>
        <taxon>Digenea</taxon>
        <taxon>Strigeidida</taxon>
        <taxon>Schistosomatoidea</taxon>
        <taxon>Schistosomatidae</taxon>
        <taxon>Schistosoma</taxon>
    </lineage>
</organism>
<dbReference type="InterPro" id="IPR001478">
    <property type="entry name" value="PDZ"/>
</dbReference>
<accession>A0A5K4F9Y0</accession>
<dbReference type="SMART" id="SM00228">
    <property type="entry name" value="PDZ"/>
    <property type="match status" value="2"/>
</dbReference>
<feature type="region of interest" description="Disordered" evidence="2">
    <location>
        <begin position="187"/>
        <end position="208"/>
    </location>
</feature>
<dbReference type="InterPro" id="IPR051067">
    <property type="entry name" value="NHER"/>
</dbReference>
<dbReference type="GO" id="GO:0016324">
    <property type="term" value="C:apical plasma membrane"/>
    <property type="evidence" value="ECO:0007669"/>
    <property type="project" value="TreeGrafter"/>
</dbReference>
<feature type="region of interest" description="Disordered" evidence="2">
    <location>
        <begin position="478"/>
        <end position="515"/>
    </location>
</feature>
<feature type="domain" description="PDZ" evidence="3">
    <location>
        <begin position="607"/>
        <end position="686"/>
    </location>
</feature>
<dbReference type="PROSITE" id="PS50106">
    <property type="entry name" value="PDZ"/>
    <property type="match status" value="2"/>
</dbReference>
<feature type="compositionally biased region" description="Low complexity" evidence="2">
    <location>
        <begin position="157"/>
        <end position="171"/>
    </location>
</feature>
<dbReference type="InParanoid" id="A0A5K4F9Y0"/>
<dbReference type="GO" id="GO:0072659">
    <property type="term" value="P:protein localization to plasma membrane"/>
    <property type="evidence" value="ECO:0007669"/>
    <property type="project" value="TreeGrafter"/>
</dbReference>
<reference evidence="5" key="2">
    <citation type="submission" date="2019-11" db="UniProtKB">
        <authorList>
            <consortium name="WormBaseParasite"/>
        </authorList>
    </citation>
    <scope>IDENTIFICATION</scope>
    <source>
        <strain evidence="5">Puerto Rican</strain>
    </source>
</reference>
<dbReference type="InterPro" id="IPR036034">
    <property type="entry name" value="PDZ_sf"/>
</dbReference>
<dbReference type="GO" id="GO:0043495">
    <property type="term" value="F:protein-membrane adaptor activity"/>
    <property type="evidence" value="ECO:0007669"/>
    <property type="project" value="TreeGrafter"/>
</dbReference>
<evidence type="ECO:0000313" key="5">
    <source>
        <dbReference type="WBParaSite" id="Smp_333070.1"/>
    </source>
</evidence>
<feature type="region of interest" description="Disordered" evidence="2">
    <location>
        <begin position="84"/>
        <end position="114"/>
    </location>
</feature>
<feature type="region of interest" description="Disordered" evidence="2">
    <location>
        <begin position="153"/>
        <end position="172"/>
    </location>
</feature>
<keyword evidence="1" id="KW-0677">Repeat</keyword>
<dbReference type="Pfam" id="PF00595">
    <property type="entry name" value="PDZ"/>
    <property type="match status" value="2"/>
</dbReference>
<dbReference type="PANTHER" id="PTHR14191">
    <property type="entry name" value="PDZ DOMAIN CONTAINING PROTEIN"/>
    <property type="match status" value="1"/>
</dbReference>
<evidence type="ECO:0000256" key="2">
    <source>
        <dbReference type="SAM" id="MobiDB-lite"/>
    </source>
</evidence>
<dbReference type="CDD" id="cd00136">
    <property type="entry name" value="PDZ_canonical"/>
    <property type="match status" value="1"/>
</dbReference>
<feature type="compositionally biased region" description="Low complexity" evidence="2">
    <location>
        <begin position="37"/>
        <end position="46"/>
    </location>
</feature>
<feature type="compositionally biased region" description="Low complexity" evidence="2">
    <location>
        <begin position="93"/>
        <end position="114"/>
    </location>
</feature>
<dbReference type="SUPFAM" id="SSF50156">
    <property type="entry name" value="PDZ domain-like"/>
    <property type="match status" value="2"/>
</dbReference>
<dbReference type="Proteomes" id="UP000008854">
    <property type="component" value="Unassembled WGS sequence"/>
</dbReference>
<proteinExistence type="predicted"/>
<feature type="compositionally biased region" description="Low complexity" evidence="2">
    <location>
        <begin position="478"/>
        <end position="492"/>
    </location>
</feature>